<gene>
    <name evidence="1" type="ORF">DFJ64_0666</name>
</gene>
<dbReference type="Gene3D" id="3.40.50.620">
    <property type="entry name" value="HUPs"/>
    <property type="match status" value="2"/>
</dbReference>
<organism evidence="1 2">
    <name type="scientific">Thermasporomyces composti</name>
    <dbReference type="NCBI Taxonomy" id="696763"/>
    <lineage>
        <taxon>Bacteria</taxon>
        <taxon>Bacillati</taxon>
        <taxon>Actinomycetota</taxon>
        <taxon>Actinomycetes</taxon>
        <taxon>Propionibacteriales</taxon>
        <taxon>Nocardioidaceae</taxon>
        <taxon>Thermasporomyces</taxon>
    </lineage>
</organism>
<dbReference type="EMBL" id="QTUC01000001">
    <property type="protein sequence ID" value="REF35292.1"/>
    <property type="molecule type" value="Genomic_DNA"/>
</dbReference>
<evidence type="ECO:0000313" key="2">
    <source>
        <dbReference type="Proteomes" id="UP000256485"/>
    </source>
</evidence>
<evidence type="ECO:0008006" key="3">
    <source>
        <dbReference type="Google" id="ProtNLM"/>
    </source>
</evidence>
<dbReference type="AlphaFoldDB" id="A0A3D9V0H2"/>
<sequence>MRELTRPSPGLPPEAVVCGVVAGARTPVDKAVLAWAARTAVASRKPLVVCHAYGHQGASDLREARAARDRAWRRAEEGAAFATAAVPEVEAHPWAAAGPVVEVLRNAVRSPSWYVVAARGNGVLLGLVDAAAGTPTTPVVLVRRRGPAAAFANVPPDSGQVIVGVDGTAWGTVLVSRALEIAAGLGAGLVAVPVPSSAPMRALARRPAELATSVSRPFGTGAAPPPAVVEDLVAEQALAWPWVEVTIADGDGTIAGPLRIARPSDLLAVGSLHGSRAGVAERLGSALGCVALNRARCPVALVPIPAECGVPRIPAPRSWRPVAGTIGGAQAVGGAGPARSATGP</sequence>
<accession>A0A3D9V0H2</accession>
<protein>
    <recommendedName>
        <fullName evidence="3">Nucleotide-binding universal stress UspA family protein</fullName>
    </recommendedName>
</protein>
<name>A0A3D9V0H2_THECX</name>
<evidence type="ECO:0000313" key="1">
    <source>
        <dbReference type="EMBL" id="REF35292.1"/>
    </source>
</evidence>
<reference evidence="1 2" key="1">
    <citation type="submission" date="2018-08" db="EMBL/GenBank/DDBJ databases">
        <title>Sequencing the genomes of 1000 actinobacteria strains.</title>
        <authorList>
            <person name="Klenk H.-P."/>
        </authorList>
    </citation>
    <scope>NUCLEOTIDE SEQUENCE [LARGE SCALE GENOMIC DNA]</scope>
    <source>
        <strain evidence="1 2">DSM 22891</strain>
    </source>
</reference>
<proteinExistence type="predicted"/>
<dbReference type="Proteomes" id="UP000256485">
    <property type="component" value="Unassembled WGS sequence"/>
</dbReference>
<comment type="caution">
    <text evidence="1">The sequence shown here is derived from an EMBL/GenBank/DDBJ whole genome shotgun (WGS) entry which is preliminary data.</text>
</comment>
<dbReference type="InterPro" id="IPR014729">
    <property type="entry name" value="Rossmann-like_a/b/a_fold"/>
</dbReference>
<keyword evidence="2" id="KW-1185">Reference proteome</keyword>